<sequence length="68" mass="7680">MDALYPCSWRSSRTELGWVPKVSKMDSWTCETSTAMEHKLHLSSIKKKGLGNASAYEFVASCYFLASR</sequence>
<accession>A0A1L6MWS8</accession>
<keyword evidence="2" id="KW-1185">Reference proteome</keyword>
<reference evidence="1 2" key="1">
    <citation type="submission" date="2016-08" db="EMBL/GenBank/DDBJ databases">
        <title>Identification and validation of antigenic proteins from Pajaroellobacter abortibovis using de-novo genome sequence assembly and reverse vaccinology.</title>
        <authorList>
            <person name="Welly B.T."/>
            <person name="Miller M.R."/>
            <person name="Stott J.L."/>
            <person name="Blanchard M.T."/>
            <person name="Islas-Trejo A.D."/>
            <person name="O'Rourke S.M."/>
            <person name="Young A.E."/>
            <person name="Medrano J.F."/>
            <person name="Van Eenennaam A.L."/>
        </authorList>
    </citation>
    <scope>NUCLEOTIDE SEQUENCE [LARGE SCALE GENOMIC DNA]</scope>
    <source>
        <strain evidence="1 2">BTF92-0548A/99-0131</strain>
    </source>
</reference>
<gene>
    <name evidence="1" type="ORF">BCY86_03690</name>
</gene>
<organism evidence="1 2">
    <name type="scientific">Pajaroellobacter abortibovis</name>
    <dbReference type="NCBI Taxonomy" id="1882918"/>
    <lineage>
        <taxon>Bacteria</taxon>
        <taxon>Pseudomonadati</taxon>
        <taxon>Myxococcota</taxon>
        <taxon>Polyangia</taxon>
        <taxon>Polyangiales</taxon>
        <taxon>Polyangiaceae</taxon>
    </lineage>
</organism>
<dbReference type="EMBL" id="CP016908">
    <property type="protein sequence ID" value="APR99878.1"/>
    <property type="molecule type" value="Genomic_DNA"/>
</dbReference>
<proteinExistence type="predicted"/>
<evidence type="ECO:0000313" key="1">
    <source>
        <dbReference type="EMBL" id="APR99878.1"/>
    </source>
</evidence>
<evidence type="ECO:0000313" key="2">
    <source>
        <dbReference type="Proteomes" id="UP000185544"/>
    </source>
</evidence>
<dbReference type="Proteomes" id="UP000185544">
    <property type="component" value="Chromosome"/>
</dbReference>
<name>A0A1L6MWS8_9BACT</name>
<dbReference type="AlphaFoldDB" id="A0A1L6MWS8"/>
<dbReference type="KEGG" id="pabo:BCY86_03690"/>
<protein>
    <submittedName>
        <fullName evidence="1">Uncharacterized protein</fullName>
    </submittedName>
</protein>